<keyword evidence="5 8" id="KW-0645">Protease</keyword>
<organism evidence="11 12">
    <name type="scientific">Xylanibacillus composti</name>
    <dbReference type="NCBI Taxonomy" id="1572762"/>
    <lineage>
        <taxon>Bacteria</taxon>
        <taxon>Bacillati</taxon>
        <taxon>Bacillota</taxon>
        <taxon>Bacilli</taxon>
        <taxon>Bacillales</taxon>
        <taxon>Paenibacillaceae</taxon>
        <taxon>Xylanibacillus</taxon>
    </lineage>
</organism>
<evidence type="ECO:0000256" key="3">
    <source>
        <dbReference type="ARBA" id="ARBA00009370"/>
    </source>
</evidence>
<evidence type="ECO:0000256" key="5">
    <source>
        <dbReference type="ARBA" id="ARBA00022670"/>
    </source>
</evidence>
<keyword evidence="8" id="KW-0472">Membrane</keyword>
<dbReference type="InterPro" id="IPR019756">
    <property type="entry name" value="Pept_S26A_signal_pept_1_Ser-AS"/>
</dbReference>
<dbReference type="PANTHER" id="PTHR43390:SF1">
    <property type="entry name" value="CHLOROPLAST PROCESSING PEPTIDASE"/>
    <property type="match status" value="1"/>
</dbReference>
<keyword evidence="6 8" id="KW-0378">Hydrolase</keyword>
<evidence type="ECO:0000256" key="8">
    <source>
        <dbReference type="RuleBase" id="RU003993"/>
    </source>
</evidence>
<gene>
    <name evidence="11" type="primary">sipS_2</name>
    <name evidence="11" type="ORF">XYCOK13_20180</name>
</gene>
<dbReference type="EC" id="3.4.21.89" evidence="4 8"/>
<dbReference type="NCBIfam" id="TIGR02227">
    <property type="entry name" value="sigpep_I_bact"/>
    <property type="match status" value="1"/>
</dbReference>
<dbReference type="InterPro" id="IPR000223">
    <property type="entry name" value="Pept_S26A_signal_pept_1"/>
</dbReference>
<sequence>MNEQVKEKRGLPDPGSKLMRELWDWGKSIVAALLIVMFVHQFVFSLSIVEGQSMEPTLQNEERLFVNRALYYWSEPDRGDIVVLKDPRENSDLLLVKRVIGVPGDTIEVKDGRLYVNDEVYYESYVDTMIEDGDVAKTVVPEGEYFVMGDNRHRSGSLDSRIFGSVQKKSIIGRAEFIVWPITHIGGL</sequence>
<feature type="transmembrane region" description="Helical" evidence="8">
    <location>
        <begin position="29"/>
        <end position="49"/>
    </location>
</feature>
<dbReference type="SUPFAM" id="SSF51306">
    <property type="entry name" value="LexA/Signal peptidase"/>
    <property type="match status" value="1"/>
</dbReference>
<evidence type="ECO:0000313" key="12">
    <source>
        <dbReference type="Proteomes" id="UP000677918"/>
    </source>
</evidence>
<dbReference type="PRINTS" id="PR00727">
    <property type="entry name" value="LEADERPTASE"/>
</dbReference>
<dbReference type="Pfam" id="PF10502">
    <property type="entry name" value="Peptidase_S26"/>
    <property type="match status" value="1"/>
</dbReference>
<evidence type="ECO:0000313" key="11">
    <source>
        <dbReference type="EMBL" id="GIQ69194.1"/>
    </source>
</evidence>
<keyword evidence="12" id="KW-1185">Reference proteome</keyword>
<reference evidence="11" key="1">
    <citation type="submission" date="2021-04" db="EMBL/GenBank/DDBJ databases">
        <title>Draft genome sequence of Xylanibacillus composti strain K13.</title>
        <authorList>
            <person name="Uke A."/>
            <person name="Chhe C."/>
            <person name="Baramee S."/>
            <person name="Kosugi A."/>
        </authorList>
    </citation>
    <scope>NUCLEOTIDE SEQUENCE</scope>
    <source>
        <strain evidence="11">K13</strain>
    </source>
</reference>
<protein>
    <recommendedName>
        <fullName evidence="4 8">Signal peptidase I</fullName>
        <ecNumber evidence="4 8">3.4.21.89</ecNumber>
    </recommendedName>
</protein>
<dbReference type="CDD" id="cd06530">
    <property type="entry name" value="S26_SPase_I"/>
    <property type="match status" value="1"/>
</dbReference>
<dbReference type="AlphaFoldDB" id="A0A8J4H1J6"/>
<dbReference type="RefSeq" id="WP_213412000.1">
    <property type="nucleotide sequence ID" value="NZ_BOVK01000025.1"/>
</dbReference>
<comment type="caution">
    <text evidence="11">The sequence shown here is derived from an EMBL/GenBank/DDBJ whole genome shotgun (WGS) entry which is preliminary data.</text>
</comment>
<dbReference type="Proteomes" id="UP000677918">
    <property type="component" value="Unassembled WGS sequence"/>
</dbReference>
<evidence type="ECO:0000256" key="6">
    <source>
        <dbReference type="ARBA" id="ARBA00022801"/>
    </source>
</evidence>
<evidence type="ECO:0000256" key="9">
    <source>
        <dbReference type="RuleBase" id="RU362042"/>
    </source>
</evidence>
<dbReference type="InterPro" id="IPR019757">
    <property type="entry name" value="Pept_S26A_signal_pept_1_Lys-AS"/>
</dbReference>
<dbReference type="Gene3D" id="2.10.109.10">
    <property type="entry name" value="Umud Fragment, subunit A"/>
    <property type="match status" value="1"/>
</dbReference>
<keyword evidence="8" id="KW-0812">Transmembrane</keyword>
<evidence type="ECO:0000256" key="2">
    <source>
        <dbReference type="ARBA" id="ARBA00004401"/>
    </source>
</evidence>
<comment type="similarity">
    <text evidence="3 9">Belongs to the peptidase S26 family.</text>
</comment>
<comment type="subcellular location">
    <subcellularLocation>
        <location evidence="2">Cell membrane</location>
        <topology evidence="2">Single-pass type II membrane protein</topology>
    </subcellularLocation>
    <subcellularLocation>
        <location evidence="9">Membrane</location>
        <topology evidence="9">Single-pass type II membrane protein</topology>
    </subcellularLocation>
</comment>
<evidence type="ECO:0000256" key="4">
    <source>
        <dbReference type="ARBA" id="ARBA00013208"/>
    </source>
</evidence>
<accession>A0A8J4H1J6</accession>
<dbReference type="InterPro" id="IPR036286">
    <property type="entry name" value="LexA/Signal_pep-like_sf"/>
</dbReference>
<dbReference type="PANTHER" id="PTHR43390">
    <property type="entry name" value="SIGNAL PEPTIDASE I"/>
    <property type="match status" value="1"/>
</dbReference>
<dbReference type="PROSITE" id="PS00501">
    <property type="entry name" value="SPASE_I_1"/>
    <property type="match status" value="1"/>
</dbReference>
<feature type="domain" description="Peptidase S26" evidence="10">
    <location>
        <begin position="23"/>
        <end position="180"/>
    </location>
</feature>
<feature type="active site" evidence="7">
    <location>
        <position position="97"/>
    </location>
</feature>
<name>A0A8J4H1J6_9BACL</name>
<dbReference type="GO" id="GO:0006465">
    <property type="term" value="P:signal peptide processing"/>
    <property type="evidence" value="ECO:0007669"/>
    <property type="project" value="InterPro"/>
</dbReference>
<dbReference type="GO" id="GO:0005886">
    <property type="term" value="C:plasma membrane"/>
    <property type="evidence" value="ECO:0007669"/>
    <property type="project" value="UniProtKB-SubCell"/>
</dbReference>
<dbReference type="InterPro" id="IPR019533">
    <property type="entry name" value="Peptidase_S26"/>
</dbReference>
<feature type="active site" evidence="7">
    <location>
        <position position="53"/>
    </location>
</feature>
<dbReference type="EMBL" id="BOVK01000025">
    <property type="protein sequence ID" value="GIQ69194.1"/>
    <property type="molecule type" value="Genomic_DNA"/>
</dbReference>
<dbReference type="GO" id="GO:0004252">
    <property type="term" value="F:serine-type endopeptidase activity"/>
    <property type="evidence" value="ECO:0007669"/>
    <property type="project" value="InterPro"/>
</dbReference>
<keyword evidence="8" id="KW-1133">Transmembrane helix</keyword>
<proteinExistence type="inferred from homology"/>
<comment type="catalytic activity">
    <reaction evidence="1 8">
        <text>Cleavage of hydrophobic, N-terminal signal or leader sequences from secreted and periplasmic proteins.</text>
        <dbReference type="EC" id="3.4.21.89"/>
    </reaction>
</comment>
<evidence type="ECO:0000256" key="1">
    <source>
        <dbReference type="ARBA" id="ARBA00000677"/>
    </source>
</evidence>
<evidence type="ECO:0000259" key="10">
    <source>
        <dbReference type="Pfam" id="PF10502"/>
    </source>
</evidence>
<dbReference type="GO" id="GO:0009003">
    <property type="term" value="F:signal peptidase activity"/>
    <property type="evidence" value="ECO:0007669"/>
    <property type="project" value="UniProtKB-EC"/>
</dbReference>
<dbReference type="PROSITE" id="PS00760">
    <property type="entry name" value="SPASE_I_2"/>
    <property type="match status" value="1"/>
</dbReference>
<evidence type="ECO:0000256" key="7">
    <source>
        <dbReference type="PIRSR" id="PIRSR600223-1"/>
    </source>
</evidence>